<gene>
    <name evidence="1" type="ORF">B8X04_00130</name>
</gene>
<protein>
    <recommendedName>
        <fullName evidence="3">DUF559 domain-containing protein</fullName>
    </recommendedName>
</protein>
<accession>A0A269ZIQ3</accession>
<dbReference type="SUPFAM" id="SSF52980">
    <property type="entry name" value="Restriction endonuclease-like"/>
    <property type="match status" value="1"/>
</dbReference>
<evidence type="ECO:0008006" key="3">
    <source>
        <dbReference type="Google" id="ProtNLM"/>
    </source>
</evidence>
<evidence type="ECO:0000313" key="2">
    <source>
        <dbReference type="Proteomes" id="UP000216867"/>
    </source>
</evidence>
<proteinExistence type="predicted"/>
<comment type="caution">
    <text evidence="1">The sequence shown here is derived from an EMBL/GenBank/DDBJ whole genome shotgun (WGS) entry which is preliminary data.</text>
</comment>
<dbReference type="InterPro" id="IPR011335">
    <property type="entry name" value="Restrct_endonuc-II-like"/>
</dbReference>
<organism evidence="1 2">
    <name type="scientific">Brevibacterium casei</name>
    <dbReference type="NCBI Taxonomy" id="33889"/>
    <lineage>
        <taxon>Bacteria</taxon>
        <taxon>Bacillati</taxon>
        <taxon>Actinomycetota</taxon>
        <taxon>Actinomycetes</taxon>
        <taxon>Micrococcales</taxon>
        <taxon>Brevibacteriaceae</taxon>
        <taxon>Brevibacterium</taxon>
    </lineage>
</organism>
<dbReference type="EMBL" id="NCWY01000001">
    <property type="protein sequence ID" value="PAK97360.1"/>
    <property type="molecule type" value="Genomic_DNA"/>
</dbReference>
<dbReference type="Proteomes" id="UP000216867">
    <property type="component" value="Unassembled WGS sequence"/>
</dbReference>
<sequence length="194" mass="22315">MRLPGIRLHRTKVFVSCEFFGLPVVTPLCVFVTLGPALSLHDLVRLGDAAVGNWHGPPQIDLDRLRAYVSETRGIRSRRHLLDALALVRPTVDSPRETDLRLWARSVGLPEPTVHPRIFCPSIDRVVEPDLGYENEKLALEYDGDHHRTSKDQWNRDITRDEAMRLEGWTVFRVTGRTNYRQLEEKIRHHLGLS</sequence>
<evidence type="ECO:0000313" key="1">
    <source>
        <dbReference type="EMBL" id="PAK97360.1"/>
    </source>
</evidence>
<name>A0A269ZIQ3_9MICO</name>
<dbReference type="AlphaFoldDB" id="A0A269ZIQ3"/>
<dbReference type="Gene3D" id="3.40.960.10">
    <property type="entry name" value="VSR Endonuclease"/>
    <property type="match status" value="1"/>
</dbReference>
<reference evidence="1 2" key="1">
    <citation type="submission" date="2017-04" db="EMBL/GenBank/DDBJ databases">
        <title>Kefir bacterial isolates.</title>
        <authorList>
            <person name="Kim Y."/>
            <person name="Blasche S."/>
            <person name="Patil K.R."/>
        </authorList>
    </citation>
    <scope>NUCLEOTIDE SEQUENCE [LARGE SCALE GENOMIC DNA]</scope>
    <source>
        <strain evidence="1 2">OG2</strain>
    </source>
</reference>